<feature type="region of interest" description="Disordered" evidence="1">
    <location>
        <begin position="47"/>
        <end position="257"/>
    </location>
</feature>
<accession>A0A8T1W8E1</accession>
<evidence type="ECO:0000313" key="2">
    <source>
        <dbReference type="EMBL" id="KAG7388474.1"/>
    </source>
</evidence>
<feature type="compositionally biased region" description="Polar residues" evidence="1">
    <location>
        <begin position="271"/>
        <end position="291"/>
    </location>
</feature>
<feature type="compositionally biased region" description="Low complexity" evidence="1">
    <location>
        <begin position="89"/>
        <end position="111"/>
    </location>
</feature>
<feature type="compositionally biased region" description="Basic and acidic residues" evidence="1">
    <location>
        <begin position="134"/>
        <end position="144"/>
    </location>
</feature>
<reference evidence="2" key="1">
    <citation type="submission" date="2021-02" db="EMBL/GenBank/DDBJ databases">
        <authorList>
            <person name="Palmer J.M."/>
        </authorList>
    </citation>
    <scope>NUCLEOTIDE SEQUENCE</scope>
    <source>
        <strain evidence="2">SCRP734</strain>
    </source>
</reference>
<protein>
    <submittedName>
        <fullName evidence="2">Uncharacterized protein</fullName>
    </submittedName>
</protein>
<feature type="region of interest" description="Disordered" evidence="1">
    <location>
        <begin position="310"/>
        <end position="333"/>
    </location>
</feature>
<evidence type="ECO:0000313" key="3">
    <source>
        <dbReference type="Proteomes" id="UP000694044"/>
    </source>
</evidence>
<name>A0A8T1W8E1_9STRA</name>
<dbReference type="OrthoDB" id="118112at2759"/>
<feature type="compositionally biased region" description="Polar residues" evidence="1">
    <location>
        <begin position="231"/>
        <end position="253"/>
    </location>
</feature>
<dbReference type="EMBL" id="JAGDFM010000060">
    <property type="protein sequence ID" value="KAG7388474.1"/>
    <property type="molecule type" value="Genomic_DNA"/>
</dbReference>
<evidence type="ECO:0000256" key="1">
    <source>
        <dbReference type="SAM" id="MobiDB-lite"/>
    </source>
</evidence>
<organism evidence="2 3">
    <name type="scientific">Phytophthora pseudosyringae</name>
    <dbReference type="NCBI Taxonomy" id="221518"/>
    <lineage>
        <taxon>Eukaryota</taxon>
        <taxon>Sar</taxon>
        <taxon>Stramenopiles</taxon>
        <taxon>Oomycota</taxon>
        <taxon>Peronosporomycetes</taxon>
        <taxon>Peronosporales</taxon>
        <taxon>Peronosporaceae</taxon>
        <taxon>Phytophthora</taxon>
    </lineage>
</organism>
<sequence>MMRRRGGRRPAPYEDEEDERVVYYDLEAGSHSHNLLLSPDAVSAPAQPRAVTTAAREGGGTQIFPRQQQHLFNLDDSGDEAEEEENPFATLLQQPQQPQKTAKPAAEADAATISGTAGKDQENSFLHVAATAIGEKETGRRAVDRGSTSRTDNRRSILKHTQQHSVSTDRVGTGNKKKLGFEAADSRPERWSTRKPSAADTKNRRKSLGAIQKRRSQLEASASKRRKSMPASLSESQVTQNGSSVDDSMSTSPAAPKRRLLSDVLQRATTLSQQQNATNEESSFSQAQTDESPTKGDAIMDTEHQMRAEPFAPQIFSPSKPASTCASTSRKTRDDAVVASKIRGCLGDVIRKAIRKRNRDLTLLRSHGQHLLPQQSSQSSQNGSIGAVESIQNRPCVVICLKRRCAVTPHSVSYEFQVHEVAVNLEKTTEHVLTEKHSAVFEVLFQPQTADYLKLSSGKLLKVYEPLHFVAEEVAAGSTSKAKWFLLSTQLTEVIEDSHHCAG</sequence>
<feature type="compositionally biased region" description="Polar residues" evidence="1">
    <location>
        <begin position="316"/>
        <end position="329"/>
    </location>
</feature>
<feature type="compositionally biased region" description="Acidic residues" evidence="1">
    <location>
        <begin position="76"/>
        <end position="86"/>
    </location>
</feature>
<proteinExistence type="predicted"/>
<comment type="caution">
    <text evidence="2">The sequence shown here is derived from an EMBL/GenBank/DDBJ whole genome shotgun (WGS) entry which is preliminary data.</text>
</comment>
<feature type="region of interest" description="Disordered" evidence="1">
    <location>
        <begin position="271"/>
        <end position="297"/>
    </location>
</feature>
<gene>
    <name evidence="2" type="ORF">PHYPSEUDO_012535</name>
</gene>
<feature type="compositionally biased region" description="Basic residues" evidence="1">
    <location>
        <begin position="203"/>
        <end position="215"/>
    </location>
</feature>
<dbReference type="AlphaFoldDB" id="A0A8T1W8E1"/>
<dbReference type="Proteomes" id="UP000694044">
    <property type="component" value="Unassembled WGS sequence"/>
</dbReference>
<keyword evidence="3" id="KW-1185">Reference proteome</keyword>